<evidence type="ECO:0000256" key="4">
    <source>
        <dbReference type="ARBA" id="ARBA00023186"/>
    </source>
</evidence>
<dbReference type="InterPro" id="IPR013874">
    <property type="entry name" value="Cdc37_Hsp90-bd"/>
</dbReference>
<reference evidence="10" key="1">
    <citation type="submission" date="2022-03" db="EMBL/GenBank/DDBJ databases">
        <authorList>
            <person name="Legras J.-L."/>
            <person name="Devillers H."/>
            <person name="Grondin C."/>
        </authorList>
    </citation>
    <scope>NUCLEOTIDE SEQUENCE</scope>
    <source>
        <strain evidence="10">CLIB 1423</strain>
    </source>
</reference>
<evidence type="ECO:0000259" key="7">
    <source>
        <dbReference type="SMART" id="SM01069"/>
    </source>
</evidence>
<dbReference type="SMART" id="SM01071">
    <property type="entry name" value="CDC37_N"/>
    <property type="match status" value="1"/>
</dbReference>
<dbReference type="InterPro" id="IPR004918">
    <property type="entry name" value="Cdc37"/>
</dbReference>
<evidence type="ECO:0000313" key="10">
    <source>
        <dbReference type="EMBL" id="CAH2354542.1"/>
    </source>
</evidence>
<dbReference type="InterPro" id="IPR013855">
    <property type="entry name" value="Cdc37_N_dom"/>
</dbReference>
<dbReference type="SMART" id="SM01070">
    <property type="entry name" value="CDC37_M"/>
    <property type="match status" value="1"/>
</dbReference>
<proteinExistence type="inferred from homology"/>
<comment type="similarity">
    <text evidence="2">Belongs to the CDC37 family.</text>
</comment>
<dbReference type="GO" id="GO:0051082">
    <property type="term" value="F:unfolded protein binding"/>
    <property type="evidence" value="ECO:0007669"/>
    <property type="project" value="TreeGrafter"/>
</dbReference>
<dbReference type="Gene3D" id="1.20.58.610">
    <property type="entry name" value="Cdc37, Hsp90 binding domain"/>
    <property type="match status" value="1"/>
</dbReference>
<dbReference type="InterPro" id="IPR038189">
    <property type="entry name" value="Cdc37_Hsp90-bd_sf"/>
</dbReference>
<evidence type="ECO:0000313" key="11">
    <source>
        <dbReference type="Proteomes" id="UP000837801"/>
    </source>
</evidence>
<dbReference type="GO" id="GO:0006457">
    <property type="term" value="P:protein folding"/>
    <property type="evidence" value="ECO:0007669"/>
    <property type="project" value="TreeGrafter"/>
</dbReference>
<keyword evidence="11" id="KW-1185">Reference proteome</keyword>
<dbReference type="Pfam" id="PF03234">
    <property type="entry name" value="CDC37_N"/>
    <property type="match status" value="1"/>
</dbReference>
<dbReference type="PANTHER" id="PTHR12800">
    <property type="entry name" value="CDC37-RELATED"/>
    <property type="match status" value="1"/>
</dbReference>
<evidence type="ECO:0000256" key="6">
    <source>
        <dbReference type="SAM" id="MobiDB-lite"/>
    </source>
</evidence>
<organism evidence="10 11">
    <name type="scientific">[Candida] railenensis</name>
    <dbReference type="NCBI Taxonomy" id="45579"/>
    <lineage>
        <taxon>Eukaryota</taxon>
        <taxon>Fungi</taxon>
        <taxon>Dikarya</taxon>
        <taxon>Ascomycota</taxon>
        <taxon>Saccharomycotina</taxon>
        <taxon>Pichiomycetes</taxon>
        <taxon>Debaryomycetaceae</taxon>
        <taxon>Kurtzmaniella</taxon>
    </lineage>
</organism>
<feature type="domain" description="Cdc37 Hsp90 binding" evidence="8">
    <location>
        <begin position="244"/>
        <end position="415"/>
    </location>
</feature>
<feature type="region of interest" description="Disordered" evidence="6">
    <location>
        <begin position="200"/>
        <end position="289"/>
    </location>
</feature>
<name>A0A9P0VZ61_9ASCO</name>
<dbReference type="GO" id="GO:0051087">
    <property type="term" value="F:protein-folding chaperone binding"/>
    <property type="evidence" value="ECO:0007669"/>
    <property type="project" value="TreeGrafter"/>
</dbReference>
<dbReference type="GO" id="GO:0005737">
    <property type="term" value="C:cytoplasm"/>
    <property type="evidence" value="ECO:0007669"/>
    <property type="project" value="UniProtKB-SubCell"/>
</dbReference>
<feature type="compositionally biased region" description="Low complexity" evidence="6">
    <location>
        <begin position="240"/>
        <end position="283"/>
    </location>
</feature>
<dbReference type="InterPro" id="IPR013873">
    <property type="entry name" value="Cdc37_C"/>
</dbReference>
<dbReference type="Proteomes" id="UP000837801">
    <property type="component" value="Unassembled WGS sequence"/>
</dbReference>
<evidence type="ECO:0000256" key="1">
    <source>
        <dbReference type="ARBA" id="ARBA00004496"/>
    </source>
</evidence>
<dbReference type="Pfam" id="PF08564">
    <property type="entry name" value="CDC37_C"/>
    <property type="match status" value="1"/>
</dbReference>
<evidence type="ECO:0000256" key="3">
    <source>
        <dbReference type="ARBA" id="ARBA00022490"/>
    </source>
</evidence>
<evidence type="ECO:0000259" key="9">
    <source>
        <dbReference type="SMART" id="SM01071"/>
    </source>
</evidence>
<dbReference type="GO" id="GO:0050821">
    <property type="term" value="P:protein stabilization"/>
    <property type="evidence" value="ECO:0007669"/>
    <property type="project" value="TreeGrafter"/>
</dbReference>
<dbReference type="EMBL" id="CAKXYY010000017">
    <property type="protein sequence ID" value="CAH2354542.1"/>
    <property type="molecule type" value="Genomic_DNA"/>
</dbReference>
<accession>A0A9P0VZ61</accession>
<dbReference type="GO" id="GO:0019901">
    <property type="term" value="F:protein kinase binding"/>
    <property type="evidence" value="ECO:0007669"/>
    <property type="project" value="InterPro"/>
</dbReference>
<dbReference type="Pfam" id="PF08565">
    <property type="entry name" value="CDC37_M"/>
    <property type="match status" value="1"/>
</dbReference>
<evidence type="ECO:0000256" key="5">
    <source>
        <dbReference type="ARBA" id="ARBA00031396"/>
    </source>
</evidence>
<comment type="caution">
    <text evidence="10">The sequence shown here is derived from an EMBL/GenBank/DDBJ whole genome shotgun (WGS) entry which is preliminary data.</text>
</comment>
<sequence>MPIDYSKWDKIEISDDSDVEVHPNVDKSSFIKWKQRDIHEKRQQRNIEIKSILVQLTMYVKLNERVDYILKNATDDQLLDNAFIVKAINSKFDPKEKFSYEKLKEEKGSELRKGLRDLTFDAEEIDNTPCYNEMIEDLFIQIKEDHEDARNDGARIREYVKEHRTKIDDVLSKSTIKLDDLLYQKSMLVTSEDLHTGFDKTFMNKSTDEPETSAEQPTVAKEAPPATESSEKTNTIKNTPSPSSKSEASRSDPAALPSASAPVASTPSNTVVAAPTADTTPSSESDELTIHPDTLAYSKITSVQASAEFLIRHTYICTEEQKDALLMSAFDAQLSGDSALALRVIHQSLILQYVAQLAGPKPPRDQTIKAIKLFCGKIADKSTPASNGFLQDVQNTFNHIVQRCEVIKAEHASGGTDGDEGEAQIQLKALDDDTQLSVNLPEPNTPQYEIFTTQIPVEMQTAVKTGSLDEVNKVFASMKVEEAEHILELFDQCGVIGINAYLEDENEFKQLQDQYNENLHLKEEDTEKFTQEYNTVDEVD</sequence>
<keyword evidence="4" id="KW-0143">Chaperone</keyword>
<comment type="subcellular location">
    <subcellularLocation>
        <location evidence="1">Cytoplasm</location>
    </subcellularLocation>
</comment>
<keyword evidence="3" id="KW-0963">Cytoplasm</keyword>
<feature type="domain" description="Cdc37 N-terminal" evidence="9">
    <location>
        <begin position="2"/>
        <end position="201"/>
    </location>
</feature>
<gene>
    <name evidence="10" type="ORF">CLIB1423_17S01508</name>
</gene>
<dbReference type="PANTHER" id="PTHR12800:SF4">
    <property type="entry name" value="HSP90 CO-CHAPERONE CDC37"/>
    <property type="match status" value="1"/>
</dbReference>
<evidence type="ECO:0000256" key="2">
    <source>
        <dbReference type="ARBA" id="ARBA00006222"/>
    </source>
</evidence>
<dbReference type="SMART" id="SM01069">
    <property type="entry name" value="CDC37_C"/>
    <property type="match status" value="1"/>
</dbReference>
<dbReference type="AlphaFoldDB" id="A0A9P0VZ61"/>
<dbReference type="GO" id="GO:0031072">
    <property type="term" value="F:heat shock protein binding"/>
    <property type="evidence" value="ECO:0007669"/>
    <property type="project" value="TreeGrafter"/>
</dbReference>
<feature type="domain" description="Cdc37 C-terminal" evidence="7">
    <location>
        <begin position="438"/>
        <end position="527"/>
    </location>
</feature>
<dbReference type="OrthoDB" id="440202at2759"/>
<protein>
    <recommendedName>
        <fullName evidence="5">Hsp90 chaperone protein kinase-targeting subunit</fullName>
    </recommendedName>
</protein>
<dbReference type="SUPFAM" id="SSF101391">
    <property type="entry name" value="Hsp90 co-chaperone CDC37"/>
    <property type="match status" value="1"/>
</dbReference>
<evidence type="ECO:0000259" key="8">
    <source>
        <dbReference type="SMART" id="SM01070"/>
    </source>
</evidence>